<evidence type="ECO:0000256" key="2">
    <source>
        <dbReference type="ARBA" id="ARBA00005011"/>
    </source>
</evidence>
<comment type="pathway">
    <text evidence="3">Lipid metabolism.</text>
</comment>
<dbReference type="RefSeq" id="WP_255025677.1">
    <property type="nucleotide sequence ID" value="NZ_JANDHW010000002.1"/>
</dbReference>
<dbReference type="InterPro" id="IPR004839">
    <property type="entry name" value="Aminotransferase_I/II_large"/>
</dbReference>
<keyword evidence="6 12" id="KW-0032">Aminotransferase</keyword>
<comment type="similarity">
    <text evidence="4 12">Belongs to the class-II pyridoxal-phosphate-dependent aminotransferase family. Histidinol-phosphate aminotransferase subfamily.</text>
</comment>
<evidence type="ECO:0000256" key="7">
    <source>
        <dbReference type="ARBA" id="ARBA00022605"/>
    </source>
</evidence>
<keyword evidence="8 12" id="KW-0808">Transferase</keyword>
<dbReference type="SUPFAM" id="SSF53383">
    <property type="entry name" value="PLP-dependent transferases"/>
    <property type="match status" value="1"/>
</dbReference>
<dbReference type="Pfam" id="PF00155">
    <property type="entry name" value="Aminotran_1_2"/>
    <property type="match status" value="1"/>
</dbReference>
<evidence type="ECO:0000256" key="9">
    <source>
        <dbReference type="ARBA" id="ARBA00022898"/>
    </source>
</evidence>
<dbReference type="EMBL" id="JANDHW010000002">
    <property type="protein sequence ID" value="MCP9611032.1"/>
    <property type="molecule type" value="Genomic_DNA"/>
</dbReference>
<evidence type="ECO:0000256" key="5">
    <source>
        <dbReference type="ARBA" id="ARBA00011738"/>
    </source>
</evidence>
<comment type="pathway">
    <text evidence="2 12">Amino-acid biosynthesis; L-histidine biosynthesis; L-histidine from 5-phospho-alpha-D-ribose 1-diphosphate: step 7/9.</text>
</comment>
<dbReference type="EC" id="2.6.1.9" evidence="12"/>
<evidence type="ECO:0000259" key="13">
    <source>
        <dbReference type="Pfam" id="PF00155"/>
    </source>
</evidence>
<dbReference type="InterPro" id="IPR015421">
    <property type="entry name" value="PyrdxlP-dep_Trfase_major"/>
</dbReference>
<keyword evidence="10 12" id="KW-0368">Histidine biosynthesis</keyword>
<evidence type="ECO:0000313" key="15">
    <source>
        <dbReference type="Proteomes" id="UP001205603"/>
    </source>
</evidence>
<comment type="catalytic activity">
    <reaction evidence="11 12">
        <text>L-histidinol phosphate + 2-oxoglutarate = 3-(imidazol-4-yl)-2-oxopropyl phosphate + L-glutamate</text>
        <dbReference type="Rhea" id="RHEA:23744"/>
        <dbReference type="ChEBI" id="CHEBI:16810"/>
        <dbReference type="ChEBI" id="CHEBI:29985"/>
        <dbReference type="ChEBI" id="CHEBI:57766"/>
        <dbReference type="ChEBI" id="CHEBI:57980"/>
        <dbReference type="EC" id="2.6.1.9"/>
    </reaction>
</comment>
<dbReference type="CDD" id="cd00609">
    <property type="entry name" value="AAT_like"/>
    <property type="match status" value="1"/>
</dbReference>
<accession>A0ABT1MEI5</accession>
<dbReference type="PANTHER" id="PTHR42885">
    <property type="entry name" value="HISTIDINOL-PHOSPHATE AMINOTRANSFERASE-RELATED"/>
    <property type="match status" value="1"/>
</dbReference>
<feature type="domain" description="Aminotransferase class I/classII large" evidence="13">
    <location>
        <begin position="41"/>
        <end position="340"/>
    </location>
</feature>
<evidence type="ECO:0000256" key="10">
    <source>
        <dbReference type="ARBA" id="ARBA00023102"/>
    </source>
</evidence>
<dbReference type="GO" id="GO:0004400">
    <property type="term" value="F:histidinol-phosphate transaminase activity"/>
    <property type="evidence" value="ECO:0007669"/>
    <property type="project" value="UniProtKB-EC"/>
</dbReference>
<dbReference type="InterPro" id="IPR015422">
    <property type="entry name" value="PyrdxlP-dep_Trfase_small"/>
</dbReference>
<evidence type="ECO:0000256" key="4">
    <source>
        <dbReference type="ARBA" id="ARBA00007970"/>
    </source>
</evidence>
<dbReference type="Gene3D" id="3.40.640.10">
    <property type="entry name" value="Type I PLP-dependent aspartate aminotransferase-like (Major domain)"/>
    <property type="match status" value="1"/>
</dbReference>
<protein>
    <recommendedName>
        <fullName evidence="12">Histidinol-phosphate aminotransferase</fullName>
        <ecNumber evidence="12">2.6.1.9</ecNumber>
    </recommendedName>
    <alternativeName>
        <fullName evidence="12">Imidazole acetol-phosphate transaminase</fullName>
    </alternativeName>
</protein>
<keyword evidence="9 12" id="KW-0663">Pyridoxal phosphate</keyword>
<comment type="subunit">
    <text evidence="5 12">Homodimer.</text>
</comment>
<evidence type="ECO:0000256" key="11">
    <source>
        <dbReference type="ARBA" id="ARBA00047481"/>
    </source>
</evidence>
<evidence type="ECO:0000256" key="3">
    <source>
        <dbReference type="ARBA" id="ARBA00005189"/>
    </source>
</evidence>
<sequence length="349" mass="39251">MNIDIQKLLRPNILRLKPYSSARSEFKGDASVFLDANENPLNPPYNRYPDPLQHQVKEKIGRIKGVPSDSIFLGVGSDEPIDLLYRAFCVPGKDNVVAIDPTYGMYEVCADINDVEYRKVKLDTSFDFDPEQLLAASDKQTKLIFICSPNNPTGNSFSEEKIEKVITGFHGIVIIDEAYIDFSSYPGFARKLGSFPNLVILQTFSKAWGSAGIRLGMAFASPEIIAVFNKIKYPYNINQLTQEHALKLLDRNEERIDWVKTLINAREKLALELSGLSYVEMIYPSNANFLLIKVDNANELYNYLVNNGIIVRNRNNVTLCSGCVRITVGTAEENEELINTLKTYKTTVG</sequence>
<dbReference type="InterPro" id="IPR005861">
    <property type="entry name" value="HisP_aminotrans"/>
</dbReference>
<keyword evidence="15" id="KW-1185">Reference proteome</keyword>
<dbReference type="Gene3D" id="3.90.1150.10">
    <property type="entry name" value="Aspartate Aminotransferase, domain 1"/>
    <property type="match status" value="1"/>
</dbReference>
<evidence type="ECO:0000256" key="12">
    <source>
        <dbReference type="HAMAP-Rule" id="MF_01023"/>
    </source>
</evidence>
<comment type="cofactor">
    <cofactor evidence="1 12">
        <name>pyridoxal 5'-phosphate</name>
        <dbReference type="ChEBI" id="CHEBI:597326"/>
    </cofactor>
</comment>
<name>A0ABT1MEI5_9BACT</name>
<dbReference type="InterPro" id="IPR001917">
    <property type="entry name" value="Aminotrans_II_pyridoxalP_BS"/>
</dbReference>
<dbReference type="Proteomes" id="UP001205603">
    <property type="component" value="Unassembled WGS sequence"/>
</dbReference>
<gene>
    <name evidence="12 14" type="primary">hisC</name>
    <name evidence="14" type="ORF">NMU02_02860</name>
</gene>
<dbReference type="PANTHER" id="PTHR42885:SF2">
    <property type="entry name" value="HISTIDINOL-PHOSPHATE AMINOTRANSFERASE"/>
    <property type="match status" value="1"/>
</dbReference>
<feature type="modified residue" description="N6-(pyridoxal phosphate)lysine" evidence="12">
    <location>
        <position position="206"/>
    </location>
</feature>
<evidence type="ECO:0000256" key="8">
    <source>
        <dbReference type="ARBA" id="ARBA00022679"/>
    </source>
</evidence>
<evidence type="ECO:0000256" key="6">
    <source>
        <dbReference type="ARBA" id="ARBA00022576"/>
    </source>
</evidence>
<dbReference type="HAMAP" id="MF_01023">
    <property type="entry name" value="HisC_aminotrans_2"/>
    <property type="match status" value="1"/>
</dbReference>
<keyword evidence="7 12" id="KW-0028">Amino-acid biosynthesis</keyword>
<dbReference type="InterPro" id="IPR015424">
    <property type="entry name" value="PyrdxlP-dep_Trfase"/>
</dbReference>
<proteinExistence type="inferred from homology"/>
<dbReference type="NCBIfam" id="TIGR01141">
    <property type="entry name" value="hisC"/>
    <property type="match status" value="1"/>
</dbReference>
<comment type="caution">
    <text evidence="14">The sequence shown here is derived from an EMBL/GenBank/DDBJ whole genome shotgun (WGS) entry which is preliminary data.</text>
</comment>
<evidence type="ECO:0000256" key="1">
    <source>
        <dbReference type="ARBA" id="ARBA00001933"/>
    </source>
</evidence>
<organism evidence="14 15">
    <name type="scientific">Coprobacter tertius</name>
    <dbReference type="NCBI Taxonomy" id="2944915"/>
    <lineage>
        <taxon>Bacteria</taxon>
        <taxon>Pseudomonadati</taxon>
        <taxon>Bacteroidota</taxon>
        <taxon>Bacteroidia</taxon>
        <taxon>Bacteroidales</taxon>
        <taxon>Barnesiellaceae</taxon>
        <taxon>Coprobacter</taxon>
    </lineage>
</organism>
<dbReference type="PROSITE" id="PS00599">
    <property type="entry name" value="AA_TRANSFER_CLASS_2"/>
    <property type="match status" value="1"/>
</dbReference>
<reference evidence="14 15" key="1">
    <citation type="submission" date="2022-07" db="EMBL/GenBank/DDBJ databases">
        <title>Fecal culturing of patients with breast cancer.</title>
        <authorList>
            <person name="Teng N.M.Y."/>
            <person name="Kiu R."/>
            <person name="Evans R."/>
            <person name="Baker D.J."/>
            <person name="Zenner C."/>
            <person name="Robinson S.D."/>
            <person name="Hall L.J."/>
        </authorList>
    </citation>
    <scope>NUCLEOTIDE SEQUENCE [LARGE SCALE GENOMIC DNA]</scope>
    <source>
        <strain evidence="14 15">LH1063</strain>
    </source>
</reference>
<evidence type="ECO:0000313" key="14">
    <source>
        <dbReference type="EMBL" id="MCP9611032.1"/>
    </source>
</evidence>